<dbReference type="RefSeq" id="WP_235120738.1">
    <property type="nucleotide sequence ID" value="NZ_CP090978.1"/>
</dbReference>
<organism evidence="1 2">
    <name type="scientific">Paenibacillus hexagrammi</name>
    <dbReference type="NCBI Taxonomy" id="2908839"/>
    <lineage>
        <taxon>Bacteria</taxon>
        <taxon>Bacillati</taxon>
        <taxon>Bacillota</taxon>
        <taxon>Bacilli</taxon>
        <taxon>Bacillales</taxon>
        <taxon>Paenibacillaceae</taxon>
        <taxon>Paenibacillus</taxon>
    </lineage>
</organism>
<dbReference type="EMBL" id="CP090978">
    <property type="protein sequence ID" value="UJF34234.1"/>
    <property type="molecule type" value="Genomic_DNA"/>
</dbReference>
<name>A0ABY3SKK0_9BACL</name>
<accession>A0ABY3SKK0</accession>
<reference evidence="1 2" key="1">
    <citation type="journal article" date="2024" name="Int. J. Syst. Evol. Microbiol.">
        <title>Paenibacillus hexagrammi sp. nov., a novel bacterium isolated from the gut content of Hexagrammos agrammus.</title>
        <authorList>
            <person name="Jung H.K."/>
            <person name="Kim D.G."/>
            <person name="Zin H."/>
            <person name="Park J."/>
            <person name="Jung H."/>
            <person name="Kim Y.O."/>
            <person name="Kong H.J."/>
            <person name="Kim J.W."/>
            <person name="Kim Y.S."/>
        </authorList>
    </citation>
    <scope>NUCLEOTIDE SEQUENCE [LARGE SCALE GENOMIC DNA]</scope>
    <source>
        <strain evidence="1 2">YPD9-1</strain>
    </source>
</reference>
<dbReference type="Proteomes" id="UP001649230">
    <property type="component" value="Chromosome"/>
</dbReference>
<protein>
    <recommendedName>
        <fullName evidence="3">DUF5643 domain-containing protein</fullName>
    </recommendedName>
</protein>
<keyword evidence="2" id="KW-1185">Reference proteome</keyword>
<proteinExistence type="predicted"/>
<evidence type="ECO:0000313" key="2">
    <source>
        <dbReference type="Proteomes" id="UP001649230"/>
    </source>
</evidence>
<sequence>MPVLSINDQWASAQVGHHADYSVKNVQTYTNETSDLFIVQVEMKNLESRFVNHSKLSAFIKDSQNTLYPATVAETSSKIIPQGKGLVTISALMPKGSPKTGMQLLIGQSVKGNQLATLDETPDAYFHVTGFELPDREQEPQDTLKKIDMFPYTLSLSNFSTSVNMITEELTLSFHTELGKDLLTQTSTAGHRLIIEITDEQSDVTTSESIDLEAAASDISETGGKFIKLGKGKYEMENHDSDFIEHVNYSGKFRLKLYDEYLGHKRLITSKPVSWFASLE</sequence>
<evidence type="ECO:0000313" key="1">
    <source>
        <dbReference type="EMBL" id="UJF34234.1"/>
    </source>
</evidence>
<evidence type="ECO:0008006" key="3">
    <source>
        <dbReference type="Google" id="ProtNLM"/>
    </source>
</evidence>
<gene>
    <name evidence="1" type="ORF">L0M14_03100</name>
</gene>